<dbReference type="SUPFAM" id="SSF81383">
    <property type="entry name" value="F-box domain"/>
    <property type="match status" value="1"/>
</dbReference>
<reference evidence="2 3" key="1">
    <citation type="submission" date="2022-03" db="EMBL/GenBank/DDBJ databases">
        <authorList>
            <person name="Nunn A."/>
            <person name="Chopra R."/>
            <person name="Nunn A."/>
            <person name="Contreras Garrido A."/>
        </authorList>
    </citation>
    <scope>NUCLEOTIDE SEQUENCE [LARGE SCALE GENOMIC DNA]</scope>
</reference>
<dbReference type="Gene3D" id="1.20.1280.50">
    <property type="match status" value="1"/>
</dbReference>
<gene>
    <name evidence="2" type="ORF">TAV2_LOCUS15994</name>
</gene>
<dbReference type="AlphaFoldDB" id="A0AAU9SH15"/>
<name>A0AAU9SH15_THLAR</name>
<evidence type="ECO:0000313" key="3">
    <source>
        <dbReference type="Proteomes" id="UP000836841"/>
    </source>
</evidence>
<dbReference type="PANTHER" id="PTHR31293:SF22">
    <property type="entry name" value="BNAC06G06520D PROTEIN"/>
    <property type="match status" value="1"/>
</dbReference>
<protein>
    <recommendedName>
        <fullName evidence="1">F-box domain-containing protein</fullName>
    </recommendedName>
</protein>
<dbReference type="Proteomes" id="UP000836841">
    <property type="component" value="Chromosome 5"/>
</dbReference>
<dbReference type="EMBL" id="OU466861">
    <property type="protein sequence ID" value="CAH2063485.1"/>
    <property type="molecule type" value="Genomic_DNA"/>
</dbReference>
<dbReference type="Pfam" id="PF00646">
    <property type="entry name" value="F-box"/>
    <property type="match status" value="1"/>
</dbReference>
<dbReference type="PANTHER" id="PTHR31293">
    <property type="entry name" value="RNI-LIKE SUPERFAMILY PROTEIN"/>
    <property type="match status" value="1"/>
</dbReference>
<feature type="domain" description="F-box" evidence="1">
    <location>
        <begin position="14"/>
        <end position="48"/>
    </location>
</feature>
<sequence>MDTIKLGTGSRDAISWLPQEVLCDILSLLPTKLAASTTVLSKKWRNVFALVISRCVELEDGLLLPVFNNLVTLSFGSKNKRGWKLLPRLLNQSPKLETLIIQGLDGYTGDATISLFKVKVLRVLGYRGTAQELQHLKSFLVGSECIELVRVEIPECVEVDDGIVSQVHEDLMALVLPNCLTQVHYFI</sequence>
<evidence type="ECO:0000313" key="2">
    <source>
        <dbReference type="EMBL" id="CAH2063485.1"/>
    </source>
</evidence>
<dbReference type="InterPro" id="IPR001810">
    <property type="entry name" value="F-box_dom"/>
</dbReference>
<keyword evidence="3" id="KW-1185">Reference proteome</keyword>
<accession>A0AAU9SH15</accession>
<dbReference type="InterPro" id="IPR036047">
    <property type="entry name" value="F-box-like_dom_sf"/>
</dbReference>
<proteinExistence type="predicted"/>
<dbReference type="InterPro" id="IPR053781">
    <property type="entry name" value="F-box_AtFBL13-like"/>
</dbReference>
<organism evidence="2 3">
    <name type="scientific">Thlaspi arvense</name>
    <name type="common">Field penny-cress</name>
    <dbReference type="NCBI Taxonomy" id="13288"/>
    <lineage>
        <taxon>Eukaryota</taxon>
        <taxon>Viridiplantae</taxon>
        <taxon>Streptophyta</taxon>
        <taxon>Embryophyta</taxon>
        <taxon>Tracheophyta</taxon>
        <taxon>Spermatophyta</taxon>
        <taxon>Magnoliopsida</taxon>
        <taxon>eudicotyledons</taxon>
        <taxon>Gunneridae</taxon>
        <taxon>Pentapetalae</taxon>
        <taxon>rosids</taxon>
        <taxon>malvids</taxon>
        <taxon>Brassicales</taxon>
        <taxon>Brassicaceae</taxon>
        <taxon>Thlaspideae</taxon>
        <taxon>Thlaspi</taxon>
    </lineage>
</organism>
<dbReference type="SUPFAM" id="SSF52047">
    <property type="entry name" value="RNI-like"/>
    <property type="match status" value="1"/>
</dbReference>
<dbReference type="CDD" id="cd22160">
    <property type="entry name" value="F-box_AtFBL13-like"/>
    <property type="match status" value="1"/>
</dbReference>
<dbReference type="InterPro" id="IPR055294">
    <property type="entry name" value="FBL60-like"/>
</dbReference>
<evidence type="ECO:0000259" key="1">
    <source>
        <dbReference type="Pfam" id="PF00646"/>
    </source>
</evidence>